<feature type="transmembrane region" description="Helical" evidence="2">
    <location>
        <begin position="516"/>
        <end position="533"/>
    </location>
</feature>
<dbReference type="PANTHER" id="PTHR37813:SF1">
    <property type="entry name" value="FELS-2 PROPHAGE PROTEIN"/>
    <property type="match status" value="1"/>
</dbReference>
<dbReference type="PANTHER" id="PTHR37813">
    <property type="entry name" value="FELS-2 PROPHAGE PROTEIN"/>
    <property type="match status" value="1"/>
</dbReference>
<keyword evidence="5" id="KW-1185">Reference proteome</keyword>
<evidence type="ECO:0000313" key="4">
    <source>
        <dbReference type="EMBL" id="GIM46842.1"/>
    </source>
</evidence>
<feature type="transmembrane region" description="Helical" evidence="2">
    <location>
        <begin position="545"/>
        <end position="565"/>
    </location>
</feature>
<evidence type="ECO:0000256" key="2">
    <source>
        <dbReference type="SAM" id="Phobius"/>
    </source>
</evidence>
<gene>
    <name evidence="4" type="ORF">DNHGIG_23910</name>
</gene>
<dbReference type="InterPro" id="IPR010090">
    <property type="entry name" value="Phage_tape_meas"/>
</dbReference>
<protein>
    <recommendedName>
        <fullName evidence="3">Phage tail tape measure protein domain-containing protein</fullName>
    </recommendedName>
</protein>
<evidence type="ECO:0000259" key="3">
    <source>
        <dbReference type="Pfam" id="PF10145"/>
    </source>
</evidence>
<proteinExistence type="predicted"/>
<keyword evidence="1" id="KW-1188">Viral release from host cell</keyword>
<dbReference type="NCBIfam" id="TIGR01760">
    <property type="entry name" value="tape_meas_TP901"/>
    <property type="match status" value="1"/>
</dbReference>
<dbReference type="Proteomes" id="UP001057291">
    <property type="component" value="Unassembled WGS sequence"/>
</dbReference>
<feature type="transmembrane region" description="Helical" evidence="2">
    <location>
        <begin position="475"/>
        <end position="496"/>
    </location>
</feature>
<name>A0AAV4LHD5_9BACL</name>
<dbReference type="EMBL" id="BOQE01000001">
    <property type="protein sequence ID" value="GIM46842.1"/>
    <property type="molecule type" value="Genomic_DNA"/>
</dbReference>
<evidence type="ECO:0000313" key="5">
    <source>
        <dbReference type="Proteomes" id="UP001057291"/>
    </source>
</evidence>
<accession>A0AAV4LHD5</accession>
<dbReference type="AlphaFoldDB" id="A0AAV4LHD5"/>
<feature type="domain" description="Phage tail tape measure protein" evidence="3">
    <location>
        <begin position="135"/>
        <end position="347"/>
    </location>
</feature>
<sequence length="585" mass="63418">MAASAYSLEIMIRAVDQFTAPIRAMQSQISTFQRSISETTKQVEQLSKRFSQIGKVPFGGGGLTSETTKQVDQLSKRLTDINRLAAGSGLLFGGSMLANAMAENVKQAGDFLTTLTMIQDTVGATADQIKQIQNVIQQTSGKTIFSVQDTAEIAKRLSSSGLDAQQITQTLPIFTQYAEVQKLGKGTSPDEAVTQAISSAHMVGAYTPKELLSFLDKYNKATFMTPGSSSEFADTFKYLAPSMQALHASTDDTLLLAALSNRLGILGSMAGTNASDMILRSISGLFGGRGKTPSAQMRGLHALGLDNTIFDKSGNFLGVANLVAQLQRASQGRSPTELAKYYKDIFGMQGLRIAQLLSSERGQDALQSIVKQMQNMKSISQMQEDTNKSPLGQIQQLQTNLQNLKLNVFIQMAQLLNPILQYLNQIVSKIQVFADQHPKIMKYVAAFVAITGGLLALSAAVAGVIVLFGTLGVGGLAAVGVITAFAVVATLIIKYWGPIKSFFVNLWNGVKSTTQSAWQAIWGAIGPAVMSIWRTIFSACTQIIAFWRTIWPMLKQIIMFVWPAIKDYIAFQLLSGQLEPLYGQR</sequence>
<keyword evidence="2" id="KW-0812">Transmembrane</keyword>
<evidence type="ECO:0000256" key="1">
    <source>
        <dbReference type="ARBA" id="ARBA00022612"/>
    </source>
</evidence>
<reference evidence="4" key="1">
    <citation type="journal article" date="2023" name="Int. J. Syst. Evol. Microbiol.">
        <title>Collibacillus ludicampi gen. nov., sp. nov., a new soil bacterium of the family Alicyclobacillaceae.</title>
        <authorList>
            <person name="Jojima T."/>
            <person name="Ioku Y."/>
            <person name="Fukuta Y."/>
            <person name="Shirasaka N."/>
            <person name="Matsumura Y."/>
            <person name="Mori M."/>
        </authorList>
    </citation>
    <scope>NUCLEOTIDE SEQUENCE</scope>
    <source>
        <strain evidence="4">TP075</strain>
    </source>
</reference>
<dbReference type="RefSeq" id="WP_282199891.1">
    <property type="nucleotide sequence ID" value="NZ_BOQE01000001.1"/>
</dbReference>
<organism evidence="4 5">
    <name type="scientific">Collibacillus ludicampi</name>
    <dbReference type="NCBI Taxonomy" id="2771369"/>
    <lineage>
        <taxon>Bacteria</taxon>
        <taxon>Bacillati</taxon>
        <taxon>Bacillota</taxon>
        <taxon>Bacilli</taxon>
        <taxon>Bacillales</taxon>
        <taxon>Alicyclobacillaceae</taxon>
        <taxon>Collibacillus</taxon>
    </lineage>
</organism>
<dbReference type="Pfam" id="PF10145">
    <property type="entry name" value="PhageMin_Tail"/>
    <property type="match status" value="1"/>
</dbReference>
<keyword evidence="2" id="KW-0472">Membrane</keyword>
<feature type="transmembrane region" description="Helical" evidence="2">
    <location>
        <begin position="443"/>
        <end position="468"/>
    </location>
</feature>
<keyword evidence="2" id="KW-1133">Transmembrane helix</keyword>
<comment type="caution">
    <text evidence="4">The sequence shown here is derived from an EMBL/GenBank/DDBJ whole genome shotgun (WGS) entry which is preliminary data.</text>
</comment>